<organism evidence="1 2">
    <name type="scientific">Stentor coeruleus</name>
    <dbReference type="NCBI Taxonomy" id="5963"/>
    <lineage>
        <taxon>Eukaryota</taxon>
        <taxon>Sar</taxon>
        <taxon>Alveolata</taxon>
        <taxon>Ciliophora</taxon>
        <taxon>Postciliodesmatophora</taxon>
        <taxon>Heterotrichea</taxon>
        <taxon>Heterotrichida</taxon>
        <taxon>Stentoridae</taxon>
        <taxon>Stentor</taxon>
    </lineage>
</organism>
<dbReference type="EMBL" id="MPUH01000381">
    <property type="protein sequence ID" value="OMJ81419.1"/>
    <property type="molecule type" value="Genomic_DNA"/>
</dbReference>
<name>A0A1R2BXB0_9CILI</name>
<protein>
    <submittedName>
        <fullName evidence="1">Uncharacterized protein</fullName>
    </submittedName>
</protein>
<dbReference type="Proteomes" id="UP000187209">
    <property type="component" value="Unassembled WGS sequence"/>
</dbReference>
<accession>A0A1R2BXB0</accession>
<comment type="caution">
    <text evidence="1">The sequence shown here is derived from an EMBL/GenBank/DDBJ whole genome shotgun (WGS) entry which is preliminary data.</text>
</comment>
<proteinExistence type="predicted"/>
<reference evidence="1 2" key="1">
    <citation type="submission" date="2016-11" db="EMBL/GenBank/DDBJ databases">
        <title>The macronuclear genome of Stentor coeruleus: a giant cell with tiny introns.</title>
        <authorList>
            <person name="Slabodnick M."/>
            <person name="Ruby J.G."/>
            <person name="Reiff S.B."/>
            <person name="Swart E.C."/>
            <person name="Gosai S."/>
            <person name="Prabakaran S."/>
            <person name="Witkowska E."/>
            <person name="Larue G.E."/>
            <person name="Fisher S."/>
            <person name="Freeman R.M."/>
            <person name="Gunawardena J."/>
            <person name="Chu W."/>
            <person name="Stover N.A."/>
            <person name="Gregory B.D."/>
            <person name="Nowacki M."/>
            <person name="Derisi J."/>
            <person name="Roy S.W."/>
            <person name="Marshall W.F."/>
            <person name="Sood P."/>
        </authorList>
    </citation>
    <scope>NUCLEOTIDE SEQUENCE [LARGE SCALE GENOMIC DNA]</scope>
    <source>
        <strain evidence="1">WM001</strain>
    </source>
</reference>
<sequence>MIKMQSSLFGSFRVNEIKPKARSKSITMLKTGKSKTINPQHHSSKANIISRIYTQEASTGLLAKNIIESISPKHLNISKISITTKAEKAQKTPQRSFVSAKNEVNFKKTASKKRNMITSNRKKTLVIYQPSICNEEPTCSTLNTNYTPATCKSAVCSEGSKYRSKFLSTSHIENPSNNMSFHSYDSANSEFRNKVRGLFISFKNSHMEILKKYRRV</sequence>
<dbReference type="AlphaFoldDB" id="A0A1R2BXB0"/>
<keyword evidence="2" id="KW-1185">Reference proteome</keyword>
<evidence type="ECO:0000313" key="2">
    <source>
        <dbReference type="Proteomes" id="UP000187209"/>
    </source>
</evidence>
<evidence type="ECO:0000313" key="1">
    <source>
        <dbReference type="EMBL" id="OMJ81419.1"/>
    </source>
</evidence>
<gene>
    <name evidence="1" type="ORF">SteCoe_18093</name>
</gene>